<keyword evidence="3" id="KW-1185">Reference proteome</keyword>
<sequence length="75" mass="8476">MARRLGVFVRPLTMEDCRKLQRITRAAKDPVKLRRADRGDDVRPGPKRSGHHLPAAQAVTSVDLSSFWTTHRIDG</sequence>
<proteinExistence type="predicted"/>
<dbReference type="EMBL" id="BOOR01000039">
    <property type="protein sequence ID" value="GII56787.1"/>
    <property type="molecule type" value="Genomic_DNA"/>
</dbReference>
<dbReference type="AlphaFoldDB" id="A0A8J3V7A8"/>
<evidence type="ECO:0000256" key="1">
    <source>
        <dbReference type="SAM" id="MobiDB-lite"/>
    </source>
</evidence>
<reference evidence="2" key="1">
    <citation type="submission" date="2021-01" db="EMBL/GenBank/DDBJ databases">
        <title>Whole genome shotgun sequence of Planotetraspora thailandica NBRC 104271.</title>
        <authorList>
            <person name="Komaki H."/>
            <person name="Tamura T."/>
        </authorList>
    </citation>
    <scope>NUCLEOTIDE SEQUENCE</scope>
    <source>
        <strain evidence="2">NBRC 104271</strain>
    </source>
</reference>
<name>A0A8J3V7A8_9ACTN</name>
<organism evidence="2 3">
    <name type="scientific">Planotetraspora thailandica</name>
    <dbReference type="NCBI Taxonomy" id="487172"/>
    <lineage>
        <taxon>Bacteria</taxon>
        <taxon>Bacillati</taxon>
        <taxon>Actinomycetota</taxon>
        <taxon>Actinomycetes</taxon>
        <taxon>Streptosporangiales</taxon>
        <taxon>Streptosporangiaceae</taxon>
        <taxon>Planotetraspora</taxon>
    </lineage>
</organism>
<dbReference type="RefSeq" id="WP_203946928.1">
    <property type="nucleotide sequence ID" value="NZ_BOOR01000039.1"/>
</dbReference>
<feature type="compositionally biased region" description="Basic and acidic residues" evidence="1">
    <location>
        <begin position="33"/>
        <end position="44"/>
    </location>
</feature>
<dbReference type="Proteomes" id="UP000605992">
    <property type="component" value="Unassembled WGS sequence"/>
</dbReference>
<evidence type="ECO:0000313" key="3">
    <source>
        <dbReference type="Proteomes" id="UP000605992"/>
    </source>
</evidence>
<feature type="region of interest" description="Disordered" evidence="1">
    <location>
        <begin position="33"/>
        <end position="54"/>
    </location>
</feature>
<protein>
    <submittedName>
        <fullName evidence="2">Uncharacterized protein</fullName>
    </submittedName>
</protein>
<comment type="caution">
    <text evidence="2">The sequence shown here is derived from an EMBL/GenBank/DDBJ whole genome shotgun (WGS) entry which is preliminary data.</text>
</comment>
<gene>
    <name evidence="2" type="ORF">Pth03_51760</name>
</gene>
<evidence type="ECO:0000313" key="2">
    <source>
        <dbReference type="EMBL" id="GII56787.1"/>
    </source>
</evidence>
<accession>A0A8J3V7A8</accession>